<feature type="transmembrane region" description="Helical" evidence="1">
    <location>
        <begin position="82"/>
        <end position="98"/>
    </location>
</feature>
<feature type="transmembrane region" description="Helical" evidence="1">
    <location>
        <begin position="153"/>
        <end position="177"/>
    </location>
</feature>
<dbReference type="PANTHER" id="PTHR32251">
    <property type="entry name" value="3-OXO-5-ALPHA-STEROID 4-DEHYDROGENASE"/>
    <property type="match status" value="1"/>
</dbReference>
<organism evidence="2 3">
    <name type="scientific">Marchantia polymorpha subsp. ruderalis</name>
    <dbReference type="NCBI Taxonomy" id="1480154"/>
    <lineage>
        <taxon>Eukaryota</taxon>
        <taxon>Viridiplantae</taxon>
        <taxon>Streptophyta</taxon>
        <taxon>Embryophyta</taxon>
        <taxon>Marchantiophyta</taxon>
        <taxon>Marchantiopsida</taxon>
        <taxon>Marchantiidae</taxon>
        <taxon>Marchantiales</taxon>
        <taxon>Marchantiaceae</taxon>
        <taxon>Marchantia</taxon>
    </lineage>
</organism>
<feature type="transmembrane region" description="Helical" evidence="1">
    <location>
        <begin position="265"/>
        <end position="285"/>
    </location>
</feature>
<keyword evidence="3" id="KW-1185">Reference proteome</keyword>
<dbReference type="PANTHER" id="PTHR32251:SF23">
    <property type="entry name" value="3-OXO-5-ALPHA-STEROID 4-DEHYDROGENASE (DUF1295)"/>
    <property type="match status" value="1"/>
</dbReference>
<gene>
    <name evidence="2" type="ORF">AXG93_4101s1120</name>
</gene>
<comment type="caution">
    <text evidence="2">The sequence shown here is derived from an EMBL/GenBank/DDBJ whole genome shotgun (WGS) entry which is preliminary data.</text>
</comment>
<protein>
    <submittedName>
        <fullName evidence="2">Uncharacterized protein</fullName>
    </submittedName>
</protein>
<reference evidence="2" key="1">
    <citation type="submission" date="2016-03" db="EMBL/GenBank/DDBJ databases">
        <title>Mechanisms controlling the formation of the plant cell surface in tip-growing cells are functionally conserved among land plants.</title>
        <authorList>
            <person name="Honkanen S."/>
            <person name="Jones V.A."/>
            <person name="Morieri G."/>
            <person name="Champion C."/>
            <person name="Hetherington A.J."/>
            <person name="Kelly S."/>
            <person name="Saint-Marcoux D."/>
            <person name="Proust H."/>
            <person name="Prescott H."/>
            <person name="Dolan L."/>
        </authorList>
    </citation>
    <scope>NUCLEOTIDE SEQUENCE [LARGE SCALE GENOMIC DNA]</scope>
    <source>
        <tissue evidence="2">Whole gametophyte</tissue>
    </source>
</reference>
<feature type="transmembrane region" description="Helical" evidence="1">
    <location>
        <begin position="6"/>
        <end position="26"/>
    </location>
</feature>
<accession>A0A176VDQ6</accession>
<evidence type="ECO:0000313" key="3">
    <source>
        <dbReference type="Proteomes" id="UP000077202"/>
    </source>
</evidence>
<dbReference type="Gene3D" id="1.20.120.1630">
    <property type="match status" value="1"/>
</dbReference>
<dbReference type="Proteomes" id="UP000077202">
    <property type="component" value="Unassembled WGS sequence"/>
</dbReference>
<dbReference type="EMBL" id="LVLJ01004129">
    <property type="protein sequence ID" value="OAE18125.1"/>
    <property type="molecule type" value="Genomic_DNA"/>
</dbReference>
<dbReference type="GO" id="GO:0016020">
    <property type="term" value="C:membrane"/>
    <property type="evidence" value="ECO:0007669"/>
    <property type="project" value="TreeGrafter"/>
</dbReference>
<feature type="transmembrane region" description="Helical" evidence="1">
    <location>
        <begin position="189"/>
        <end position="207"/>
    </location>
</feature>
<dbReference type="InterPro" id="IPR010721">
    <property type="entry name" value="UstE-like"/>
</dbReference>
<keyword evidence="1" id="KW-0812">Transmembrane</keyword>
<dbReference type="AlphaFoldDB" id="A0A176VDQ6"/>
<evidence type="ECO:0000256" key="1">
    <source>
        <dbReference type="SAM" id="Phobius"/>
    </source>
</evidence>
<proteinExistence type="predicted"/>
<keyword evidence="1" id="KW-1133">Transmembrane helix</keyword>
<keyword evidence="1" id="KW-0472">Membrane</keyword>
<feature type="transmembrane region" description="Helical" evidence="1">
    <location>
        <begin position="52"/>
        <end position="70"/>
    </location>
</feature>
<dbReference type="PROSITE" id="PS50244">
    <property type="entry name" value="S5A_REDUCTASE"/>
    <property type="match status" value="1"/>
</dbReference>
<sequence>MGHSNVSNFVLAVTVPLPSLLFYLSFVQKCDGDRWENEYWTWVCDWGRLHPLYLVNVLFFLNVDILFWVVGLVQQNVWLIDPYWTIIPVLIAHFYSAYPAAQYDLLRSRAALLLIWIWSARLTYNYFRRELWQWGKREDWRFTDIRRKDPRNWWWKSFFVCFVSQHTFLVGITLPFYSIFTNARLWNAWDGLAFLVCLSGITIAHVADTQLHSFVARNNILKDLGAPTEPLLNRGLWHYSRHPNYFGEQLFWWGLSLFSVNLGQSWAVVGTAINSACLAYTTVLVERKMVQEPSRADVYRQYQKSTVYIGFVDVIKFKVAKDNRAPR</sequence>
<name>A0A176VDQ6_MARPO</name>
<evidence type="ECO:0000313" key="2">
    <source>
        <dbReference type="EMBL" id="OAE18125.1"/>
    </source>
</evidence>
<dbReference type="Pfam" id="PF06966">
    <property type="entry name" value="DUF1295"/>
    <property type="match status" value="1"/>
</dbReference>